<dbReference type="InterPro" id="IPR009739">
    <property type="entry name" value="LprI-like_N"/>
</dbReference>
<sequence>MPVLNKIQMKLLLLMGIGLLSFSTATAQAPKEIPEQDLVKMKLKIHKEVDAQYKKLLENPDKDNYMSKTAMDFQMDTTRIEQFMKQRIAIDYSTMGMVQASYDAEKEYDQLLNKYYQQLLKLMETRDKPLLIEVQRNWLKYRDSERKMNALLTEEKYSGGGTIQRVILAAAYLEITKKRVFELQGYLDRI</sequence>
<dbReference type="KEGG" id="psty:BFS30_25785"/>
<dbReference type="EMBL" id="CP017141">
    <property type="protein sequence ID" value="AOM80274.1"/>
    <property type="molecule type" value="Genomic_DNA"/>
</dbReference>
<evidence type="ECO:0000256" key="1">
    <source>
        <dbReference type="SAM" id="SignalP"/>
    </source>
</evidence>
<dbReference type="OrthoDB" id="7340239at2"/>
<protein>
    <recommendedName>
        <fullName evidence="2">Lysozyme inhibitor LprI-like N-terminal domain-containing protein</fullName>
    </recommendedName>
</protein>
<dbReference type="Gene3D" id="1.20.1270.180">
    <property type="match status" value="1"/>
</dbReference>
<organism evidence="3 4">
    <name type="scientific">Pedobacter steynii</name>
    <dbReference type="NCBI Taxonomy" id="430522"/>
    <lineage>
        <taxon>Bacteria</taxon>
        <taxon>Pseudomonadati</taxon>
        <taxon>Bacteroidota</taxon>
        <taxon>Sphingobacteriia</taxon>
        <taxon>Sphingobacteriales</taxon>
        <taxon>Sphingobacteriaceae</taxon>
        <taxon>Pedobacter</taxon>
    </lineage>
</organism>
<evidence type="ECO:0000259" key="2">
    <source>
        <dbReference type="Pfam" id="PF07007"/>
    </source>
</evidence>
<dbReference type="Proteomes" id="UP000094313">
    <property type="component" value="Chromosome"/>
</dbReference>
<name>A0A1D7QNP2_9SPHI</name>
<feature type="domain" description="Lysozyme inhibitor LprI-like N-terminal" evidence="2">
    <location>
        <begin position="93"/>
        <end position="183"/>
    </location>
</feature>
<feature type="signal peptide" evidence="1">
    <location>
        <begin position="1"/>
        <end position="27"/>
    </location>
</feature>
<evidence type="ECO:0000313" key="4">
    <source>
        <dbReference type="Proteomes" id="UP000094313"/>
    </source>
</evidence>
<keyword evidence="1" id="KW-0732">Signal</keyword>
<accession>A0A1D7QNP2</accession>
<dbReference type="AlphaFoldDB" id="A0A1D7QNP2"/>
<proteinExistence type="predicted"/>
<keyword evidence="4" id="KW-1185">Reference proteome</keyword>
<evidence type="ECO:0000313" key="3">
    <source>
        <dbReference type="EMBL" id="AOM80274.1"/>
    </source>
</evidence>
<gene>
    <name evidence="3" type="ORF">BFS30_25785</name>
</gene>
<feature type="chain" id="PRO_5009098915" description="Lysozyme inhibitor LprI-like N-terminal domain-containing protein" evidence="1">
    <location>
        <begin position="28"/>
        <end position="190"/>
    </location>
</feature>
<dbReference type="Pfam" id="PF07007">
    <property type="entry name" value="LprI"/>
    <property type="match status" value="1"/>
</dbReference>
<reference evidence="3 4" key="1">
    <citation type="submission" date="2016-08" db="EMBL/GenBank/DDBJ databases">
        <authorList>
            <person name="Seilhamer J.J."/>
        </authorList>
    </citation>
    <scope>NUCLEOTIDE SEQUENCE [LARGE SCALE GENOMIC DNA]</scope>
    <source>
        <strain evidence="3 4">DX4</strain>
    </source>
</reference>